<organism evidence="1 2">
    <name type="scientific">Tilletia caries</name>
    <name type="common">wheat bunt fungus</name>
    <dbReference type="NCBI Taxonomy" id="13290"/>
    <lineage>
        <taxon>Eukaryota</taxon>
        <taxon>Fungi</taxon>
        <taxon>Dikarya</taxon>
        <taxon>Basidiomycota</taxon>
        <taxon>Ustilaginomycotina</taxon>
        <taxon>Exobasidiomycetes</taxon>
        <taxon>Tilletiales</taxon>
        <taxon>Tilletiaceae</taxon>
        <taxon>Tilletia</taxon>
    </lineage>
</organism>
<sequence>MAPSFVSNSLPDANELLGMTIQTLIQLAQKTSPSEAVIDCARIIKAAQKSPLDNIIPNIGNVAYANKYREQGFLGSRPATTMGTGTMSTFDHPSASYIAAVILALGHPTPVTRPRTSKITIIITNVRSSDLGLVRLLPPYHSFPSSRPHCNTTGSMQLWLLSSISPYHRPANAYERGCSGVLGQMNDGCSGRTAFSCG</sequence>
<dbReference type="Proteomes" id="UP000836402">
    <property type="component" value="Unassembled WGS sequence"/>
</dbReference>
<evidence type="ECO:0000313" key="2">
    <source>
        <dbReference type="Proteomes" id="UP000836402"/>
    </source>
</evidence>
<proteinExistence type="predicted"/>
<reference evidence="1" key="1">
    <citation type="submission" date="2020-10" db="EMBL/GenBank/DDBJ databases">
        <authorList>
            <person name="Sedaghatjoo S."/>
        </authorList>
    </citation>
    <scope>NUCLEOTIDE SEQUENCE</scope>
    <source>
        <strain evidence="1">AZH3</strain>
    </source>
</reference>
<keyword evidence="2" id="KW-1185">Reference proteome</keyword>
<comment type="caution">
    <text evidence="1">The sequence shown here is derived from an EMBL/GenBank/DDBJ whole genome shotgun (WGS) entry which is preliminary data.</text>
</comment>
<dbReference type="EMBL" id="CAJHJG010005645">
    <property type="protein sequence ID" value="CAD6951618.1"/>
    <property type="molecule type" value="Genomic_DNA"/>
</dbReference>
<protein>
    <submittedName>
        <fullName evidence="1">Uncharacterized protein</fullName>
    </submittedName>
</protein>
<gene>
    <name evidence="1" type="ORF">JKIAZH3_G7374</name>
</gene>
<name>A0ABN7J764_9BASI</name>
<accession>A0ABN7J764</accession>
<evidence type="ECO:0000313" key="1">
    <source>
        <dbReference type="EMBL" id="CAD6951618.1"/>
    </source>
</evidence>